<evidence type="ECO:0000313" key="7">
    <source>
        <dbReference type="Proteomes" id="UP000571854"/>
    </source>
</evidence>
<comment type="caution">
    <text evidence="6">The sequence shown here is derived from an EMBL/GenBank/DDBJ whole genome shotgun (WGS) entry which is preliminary data.</text>
</comment>
<evidence type="ECO:0000256" key="2">
    <source>
        <dbReference type="ARBA" id="ARBA00022676"/>
    </source>
</evidence>
<gene>
    <name evidence="6" type="ORF">HNP88_001158</name>
</gene>
<evidence type="ECO:0000259" key="4">
    <source>
        <dbReference type="Pfam" id="PF00852"/>
    </source>
</evidence>
<sequence>MDKIKINFTDFYDGFDKEDNFFTNLLSKRYSIGISDNPDYLIYSNFGNDYLNYDCIRIFYTGENIRPNFNRCDYALSFDYMNDHRHYRLPIYRLYGEYDNVLNQNECIDEILKDKLKFCNYIYSNSEALERVHFLKKLSSYKKVDSAGKSMNNVGKPVIDKVKFQKNYKFTIAFENSSYPGYTTEKILHAFAANTIPIYWGNPDITKEFNPNAFVSVHDFDDFDQVIDRIKEIDNNDDLFKKYISASPIFNEKIRNSLTDDNILNFFENIFLTEKFPVAKSLFKYRPHLNDIFLGQGLKVPWYYSYKTFNFYIKYYGLKMFIRRFLLRRL</sequence>
<organism evidence="6 7">
    <name type="scientific">Methanococcus maripaludis</name>
    <name type="common">Methanococcus deltae</name>
    <dbReference type="NCBI Taxonomy" id="39152"/>
    <lineage>
        <taxon>Archaea</taxon>
        <taxon>Methanobacteriati</taxon>
        <taxon>Methanobacteriota</taxon>
        <taxon>Methanomada group</taxon>
        <taxon>Methanococci</taxon>
        <taxon>Methanococcales</taxon>
        <taxon>Methanococcaceae</taxon>
        <taxon>Methanococcus</taxon>
    </lineage>
</organism>
<dbReference type="PANTHER" id="PTHR11929">
    <property type="entry name" value="ALPHA- 1,3 -FUCOSYLTRANSFERASE"/>
    <property type="match status" value="1"/>
</dbReference>
<dbReference type="Pfam" id="PF00852">
    <property type="entry name" value="Glyco_transf_10"/>
    <property type="match status" value="1"/>
</dbReference>
<dbReference type="InterPro" id="IPR055270">
    <property type="entry name" value="Glyco_tran_10_C"/>
</dbReference>
<dbReference type="InterPro" id="IPR001503">
    <property type="entry name" value="Glyco_trans_10"/>
</dbReference>
<feature type="domain" description="Fucosyltransferase C-terminal" evidence="4">
    <location>
        <begin position="114"/>
        <end position="244"/>
    </location>
</feature>
<reference evidence="6 7" key="1">
    <citation type="submission" date="2020-07" db="EMBL/GenBank/DDBJ databases">
        <title>Genomic Encyclopedia of Type Strains, Phase IV (KMG-V): Genome sequencing to study the core and pangenomes of soil and plant-associated prokaryotes.</title>
        <authorList>
            <person name="Whitman W."/>
        </authorList>
    </citation>
    <scope>NUCLEOTIDE SEQUENCE [LARGE SCALE GENOMIC DNA]</scope>
    <source>
        <strain evidence="6 7">A5</strain>
    </source>
</reference>
<evidence type="ECO:0000256" key="1">
    <source>
        <dbReference type="ARBA" id="ARBA00008919"/>
    </source>
</evidence>
<dbReference type="EMBL" id="JACDUJ010000001">
    <property type="protein sequence ID" value="MBA2846974.1"/>
    <property type="molecule type" value="Genomic_DNA"/>
</dbReference>
<keyword evidence="3" id="KW-0808">Transferase</keyword>
<evidence type="ECO:0000259" key="5">
    <source>
        <dbReference type="Pfam" id="PF18025"/>
    </source>
</evidence>
<dbReference type="Gene3D" id="3.40.50.11660">
    <property type="entry name" value="Glycosyl transferase family 10, C-terminal domain"/>
    <property type="match status" value="1"/>
</dbReference>
<dbReference type="AlphaFoldDB" id="A0A7J9NNE2"/>
<evidence type="ECO:0000313" key="6">
    <source>
        <dbReference type="EMBL" id="MBA2846974.1"/>
    </source>
</evidence>
<dbReference type="RefSeq" id="WP_181492293.1">
    <property type="nucleotide sequence ID" value="NZ_JACDUJ010000001.1"/>
</dbReference>
<evidence type="ECO:0008006" key="8">
    <source>
        <dbReference type="Google" id="ProtNLM"/>
    </source>
</evidence>
<evidence type="ECO:0000256" key="3">
    <source>
        <dbReference type="ARBA" id="ARBA00022679"/>
    </source>
</evidence>
<dbReference type="Proteomes" id="UP000571854">
    <property type="component" value="Unassembled WGS sequence"/>
</dbReference>
<dbReference type="SUPFAM" id="SSF53756">
    <property type="entry name" value="UDP-Glycosyltransferase/glycogen phosphorylase"/>
    <property type="match status" value="1"/>
</dbReference>
<dbReference type="PANTHER" id="PTHR11929:SF194">
    <property type="entry name" value="ALPHA-(1,3)-FUCOSYLTRANSFERASE 10"/>
    <property type="match status" value="1"/>
</dbReference>
<dbReference type="InterPro" id="IPR038577">
    <property type="entry name" value="GT10-like_C_sf"/>
</dbReference>
<comment type="similarity">
    <text evidence="1">Belongs to the glycosyltransferase 10 family.</text>
</comment>
<name>A0A7J9NNE2_METMI</name>
<dbReference type="GO" id="GO:0016020">
    <property type="term" value="C:membrane"/>
    <property type="evidence" value="ECO:0007669"/>
    <property type="project" value="InterPro"/>
</dbReference>
<protein>
    <recommendedName>
        <fullName evidence="8">Glycosyl transferase family 10 (Putative fucosyltransferase)</fullName>
    </recommendedName>
</protein>
<accession>A0A7J9NNE2</accession>
<dbReference type="Pfam" id="PF18025">
    <property type="entry name" value="FucT_N"/>
    <property type="match status" value="1"/>
</dbReference>
<keyword evidence="2" id="KW-0328">Glycosyltransferase</keyword>
<feature type="domain" description="Alpha-(1,3)-fucosyltransferase FucT N-terminal" evidence="5">
    <location>
        <begin position="6"/>
        <end position="95"/>
    </location>
</feature>
<dbReference type="GO" id="GO:0008417">
    <property type="term" value="F:fucosyltransferase activity"/>
    <property type="evidence" value="ECO:0007669"/>
    <property type="project" value="InterPro"/>
</dbReference>
<dbReference type="InterPro" id="IPR041058">
    <property type="entry name" value="FucT_N"/>
</dbReference>
<proteinExistence type="inferred from homology"/>